<dbReference type="KEGG" id="mok:Metok_0618"/>
<proteinExistence type="predicted"/>
<dbReference type="eggNOG" id="arCOG01055">
    <property type="taxonomic scope" value="Archaea"/>
</dbReference>
<dbReference type="HOGENOM" id="CLU_159725_2_1_2"/>
<dbReference type="AlphaFoldDB" id="F8ALQ0"/>
<feature type="domain" description="ArnR1-like winged helix-turn-helix" evidence="1">
    <location>
        <begin position="19"/>
        <end position="94"/>
    </location>
</feature>
<dbReference type="GeneID" id="10772754"/>
<dbReference type="Gene3D" id="1.10.10.10">
    <property type="entry name" value="Winged helix-like DNA-binding domain superfamily/Winged helix DNA-binding domain"/>
    <property type="match status" value="1"/>
</dbReference>
<dbReference type="InterPro" id="IPR036388">
    <property type="entry name" value="WH-like_DNA-bd_sf"/>
</dbReference>
<evidence type="ECO:0000313" key="2">
    <source>
        <dbReference type="EMBL" id="AEH06598.1"/>
    </source>
</evidence>
<dbReference type="InterPro" id="IPR038723">
    <property type="entry name" value="ArnR1-like_HTH"/>
</dbReference>
<organism evidence="2 3">
    <name type="scientific">Methanothermococcus okinawensis (strain DSM 14208 / JCM 11175 / IH1)</name>
    <dbReference type="NCBI Taxonomy" id="647113"/>
    <lineage>
        <taxon>Archaea</taxon>
        <taxon>Methanobacteriati</taxon>
        <taxon>Methanobacteriota</taxon>
        <taxon>Methanomada group</taxon>
        <taxon>Methanococci</taxon>
        <taxon>Methanococcales</taxon>
        <taxon>Methanococcaceae</taxon>
        <taxon>Methanothermococcus</taxon>
    </lineage>
</organism>
<gene>
    <name evidence="2" type="ordered locus">Metok_0618</name>
</gene>
<evidence type="ECO:0000259" key="1">
    <source>
        <dbReference type="Pfam" id="PF14947"/>
    </source>
</evidence>
<reference evidence="2" key="1">
    <citation type="submission" date="2011-05" db="EMBL/GenBank/DDBJ databases">
        <title>Complete sequence of chromosome of Methanothermococcus okinawensis IH1.</title>
        <authorList>
            <consortium name="US DOE Joint Genome Institute"/>
            <person name="Lucas S."/>
            <person name="Han J."/>
            <person name="Lapidus A."/>
            <person name="Cheng J.-F."/>
            <person name="Goodwin L."/>
            <person name="Pitluck S."/>
            <person name="Peters L."/>
            <person name="Mikhailova N."/>
            <person name="Held B."/>
            <person name="Han C."/>
            <person name="Tapia R."/>
            <person name="Land M."/>
            <person name="Hauser L."/>
            <person name="Kyrpides N."/>
            <person name="Ivanova N."/>
            <person name="Pagani I."/>
            <person name="Sieprawska-Lupa M."/>
            <person name="Takai K."/>
            <person name="Miyazaki J."/>
            <person name="Whitman W."/>
            <person name="Woyke T."/>
        </authorList>
    </citation>
    <scope>NUCLEOTIDE SEQUENCE</scope>
    <source>
        <strain evidence="2">IH1</strain>
    </source>
</reference>
<dbReference type="EMBL" id="CP002792">
    <property type="protein sequence ID" value="AEH06598.1"/>
    <property type="molecule type" value="Genomic_DNA"/>
</dbReference>
<dbReference type="Pfam" id="PF14947">
    <property type="entry name" value="HTH_45"/>
    <property type="match status" value="1"/>
</dbReference>
<sequence>MKKVQMFYSMQIYGLNGNRRDKMDIIFGILNAINMGGCKKTWIMYYANLDWKVFKRYMEFLERHGFVEKDGNEGFVLTNKGNALLEKLNEVKDILNVGPEHA</sequence>
<dbReference type="OrthoDB" id="65512at2157"/>
<dbReference type="Proteomes" id="UP000009296">
    <property type="component" value="Chromosome"/>
</dbReference>
<evidence type="ECO:0000313" key="3">
    <source>
        <dbReference type="Proteomes" id="UP000009296"/>
    </source>
</evidence>
<keyword evidence="3" id="KW-1185">Reference proteome</keyword>
<dbReference type="STRING" id="647113.Metok_0618"/>
<dbReference type="SUPFAM" id="SSF46785">
    <property type="entry name" value="Winged helix' DNA-binding domain"/>
    <property type="match status" value="1"/>
</dbReference>
<accession>F8ALQ0</accession>
<protein>
    <recommendedName>
        <fullName evidence="1">ArnR1-like winged helix-turn-helix domain-containing protein</fullName>
    </recommendedName>
</protein>
<name>F8ALQ0_METOI</name>
<dbReference type="RefSeq" id="WP_013866784.1">
    <property type="nucleotide sequence ID" value="NC_015636.1"/>
</dbReference>
<dbReference type="InterPro" id="IPR036390">
    <property type="entry name" value="WH_DNA-bd_sf"/>
</dbReference>